<dbReference type="AlphaFoldDB" id="A0A516GA30"/>
<dbReference type="RefSeq" id="WP_143782895.1">
    <property type="nucleotide sequence ID" value="NZ_CP041616.1"/>
</dbReference>
<dbReference type="InterPro" id="IPR000600">
    <property type="entry name" value="ROK"/>
</dbReference>
<gene>
    <name evidence="3" type="ORF">FNH13_07570</name>
</gene>
<dbReference type="Pfam" id="PF00480">
    <property type="entry name" value="ROK"/>
    <property type="match status" value="1"/>
</dbReference>
<protein>
    <submittedName>
        <fullName evidence="3">ROK family protein</fullName>
    </submittedName>
</protein>
<dbReference type="EMBL" id="CP041616">
    <property type="protein sequence ID" value="QDO88220.1"/>
    <property type="molecule type" value="Genomic_DNA"/>
</dbReference>
<dbReference type="InterPro" id="IPR049874">
    <property type="entry name" value="ROK_cs"/>
</dbReference>
<keyword evidence="4" id="KW-1185">Reference proteome</keyword>
<organism evidence="3 4">
    <name type="scientific">Ornithinimicrobium ciconiae</name>
    <dbReference type="NCBI Taxonomy" id="2594265"/>
    <lineage>
        <taxon>Bacteria</taxon>
        <taxon>Bacillati</taxon>
        <taxon>Actinomycetota</taxon>
        <taxon>Actinomycetes</taxon>
        <taxon>Micrococcales</taxon>
        <taxon>Ornithinimicrobiaceae</taxon>
        <taxon>Ornithinimicrobium</taxon>
    </lineage>
</organism>
<dbReference type="Proteomes" id="UP000315395">
    <property type="component" value="Chromosome"/>
</dbReference>
<feature type="region of interest" description="Disordered" evidence="2">
    <location>
        <begin position="1"/>
        <end position="23"/>
    </location>
</feature>
<dbReference type="PANTHER" id="PTHR18964">
    <property type="entry name" value="ROK (REPRESSOR, ORF, KINASE) FAMILY"/>
    <property type="match status" value="1"/>
</dbReference>
<accession>A0A516GA30</accession>
<sequence>MTQVTGRPRAGRRPTGKVLPGDARRHHRALVLQQLFDDGPRSRADLSRETGLTRVTVSDLVAELLATGMLVELGHRPGVRQGKPATLVGLADTAPVVIALDLSGDRVLRGAVVDLHGEILSAESVELTEGEGAVAEVMALIARVRDGVDRVVLGIGIGAPGIISHAGTVLHAPNLGWSDLDLAEVVRGETGLPAYVANDANMATAAETSFGAGDEAGLLLVTIGHGVGGGVLVDGRVLAGPLLSSGEIGHVVVDPQGPTCACGNRGCLETILAVPTLRRTQSGAELAAAGQRLGSVLSPVVTVLGIADVVLYGPAELLDGQLLRATQDALAHQTLPFVAQQVRVRVVPLENELVLKGAAALVRYREIGVV</sequence>
<proteinExistence type="inferred from homology"/>
<name>A0A516GA30_9MICO</name>
<evidence type="ECO:0000256" key="1">
    <source>
        <dbReference type="ARBA" id="ARBA00006479"/>
    </source>
</evidence>
<evidence type="ECO:0000256" key="2">
    <source>
        <dbReference type="SAM" id="MobiDB-lite"/>
    </source>
</evidence>
<dbReference type="Gene3D" id="1.10.10.10">
    <property type="entry name" value="Winged helix-like DNA-binding domain superfamily/Winged helix DNA-binding domain"/>
    <property type="match status" value="1"/>
</dbReference>
<comment type="similarity">
    <text evidence="1">Belongs to the ROK (NagC/XylR) family.</text>
</comment>
<dbReference type="InterPro" id="IPR043129">
    <property type="entry name" value="ATPase_NBD"/>
</dbReference>
<dbReference type="PANTHER" id="PTHR18964:SF149">
    <property type="entry name" value="BIFUNCTIONAL UDP-N-ACETYLGLUCOSAMINE 2-EPIMERASE_N-ACETYLMANNOSAMINE KINASE"/>
    <property type="match status" value="1"/>
</dbReference>
<evidence type="ECO:0000313" key="4">
    <source>
        <dbReference type="Proteomes" id="UP000315395"/>
    </source>
</evidence>
<dbReference type="KEGG" id="orz:FNH13_07570"/>
<dbReference type="OrthoDB" id="9810372at2"/>
<evidence type="ECO:0000313" key="3">
    <source>
        <dbReference type="EMBL" id="QDO88220.1"/>
    </source>
</evidence>
<reference evidence="3 4" key="1">
    <citation type="submission" date="2019-07" db="EMBL/GenBank/DDBJ databases">
        <title>complete genome sequencing of Ornithinimicrobium sp. H23M54.</title>
        <authorList>
            <person name="Bae J.-W."/>
            <person name="Lee S.-Y."/>
        </authorList>
    </citation>
    <scope>NUCLEOTIDE SEQUENCE [LARGE SCALE GENOMIC DNA]</scope>
    <source>
        <strain evidence="3 4">H23M54</strain>
    </source>
</reference>
<dbReference type="SUPFAM" id="SSF46785">
    <property type="entry name" value="Winged helix' DNA-binding domain"/>
    <property type="match status" value="1"/>
</dbReference>
<dbReference type="SUPFAM" id="SSF53067">
    <property type="entry name" value="Actin-like ATPase domain"/>
    <property type="match status" value="1"/>
</dbReference>
<dbReference type="PROSITE" id="PS01125">
    <property type="entry name" value="ROK"/>
    <property type="match status" value="1"/>
</dbReference>
<dbReference type="Gene3D" id="3.30.420.40">
    <property type="match status" value="2"/>
</dbReference>
<dbReference type="InterPro" id="IPR036388">
    <property type="entry name" value="WH-like_DNA-bd_sf"/>
</dbReference>
<dbReference type="InterPro" id="IPR036390">
    <property type="entry name" value="WH_DNA-bd_sf"/>
</dbReference>